<dbReference type="Proteomes" id="UP000828251">
    <property type="component" value="Unassembled WGS sequence"/>
</dbReference>
<dbReference type="OrthoDB" id="999424at2759"/>
<organism evidence="1 2">
    <name type="scientific">Gossypium stocksii</name>
    <dbReference type="NCBI Taxonomy" id="47602"/>
    <lineage>
        <taxon>Eukaryota</taxon>
        <taxon>Viridiplantae</taxon>
        <taxon>Streptophyta</taxon>
        <taxon>Embryophyta</taxon>
        <taxon>Tracheophyta</taxon>
        <taxon>Spermatophyta</taxon>
        <taxon>Magnoliopsida</taxon>
        <taxon>eudicotyledons</taxon>
        <taxon>Gunneridae</taxon>
        <taxon>Pentapetalae</taxon>
        <taxon>rosids</taxon>
        <taxon>malvids</taxon>
        <taxon>Malvales</taxon>
        <taxon>Malvaceae</taxon>
        <taxon>Malvoideae</taxon>
        <taxon>Gossypium</taxon>
    </lineage>
</organism>
<dbReference type="EMBL" id="JAIQCV010000009">
    <property type="protein sequence ID" value="KAH1064247.1"/>
    <property type="molecule type" value="Genomic_DNA"/>
</dbReference>
<comment type="caution">
    <text evidence="1">The sequence shown here is derived from an EMBL/GenBank/DDBJ whole genome shotgun (WGS) entry which is preliminary data.</text>
</comment>
<dbReference type="PANTHER" id="PTHR11439:SF517">
    <property type="entry name" value="CYSTEINE-RICH RLK (RECEPTOR-LIKE PROTEIN KINASE) 8"/>
    <property type="match status" value="1"/>
</dbReference>
<keyword evidence="2" id="KW-1185">Reference proteome</keyword>
<dbReference type="PANTHER" id="PTHR11439">
    <property type="entry name" value="GAG-POL-RELATED RETROTRANSPOSON"/>
    <property type="match status" value="1"/>
</dbReference>
<accession>A0A9D3UXI2</accession>
<evidence type="ECO:0000313" key="2">
    <source>
        <dbReference type="Proteomes" id="UP000828251"/>
    </source>
</evidence>
<gene>
    <name evidence="1" type="ORF">J1N35_029234</name>
</gene>
<proteinExistence type="predicted"/>
<name>A0A9D3UXI2_9ROSI</name>
<dbReference type="CDD" id="cd09272">
    <property type="entry name" value="RNase_HI_RT_Ty1"/>
    <property type="match status" value="1"/>
</dbReference>
<dbReference type="AlphaFoldDB" id="A0A9D3UXI2"/>
<evidence type="ECO:0008006" key="3">
    <source>
        <dbReference type="Google" id="ProtNLM"/>
    </source>
</evidence>
<reference evidence="1 2" key="1">
    <citation type="journal article" date="2021" name="Plant Biotechnol. J.">
        <title>Multi-omics assisted identification of the key and species-specific regulatory components of drought-tolerant mechanisms in Gossypium stocksii.</title>
        <authorList>
            <person name="Yu D."/>
            <person name="Ke L."/>
            <person name="Zhang D."/>
            <person name="Wu Y."/>
            <person name="Sun Y."/>
            <person name="Mei J."/>
            <person name="Sun J."/>
            <person name="Sun Y."/>
        </authorList>
    </citation>
    <scope>NUCLEOTIDE SEQUENCE [LARGE SCALE GENOMIC DNA]</scope>
    <source>
        <strain evidence="2">cv. E1</strain>
        <tissue evidence="1">Leaf</tissue>
    </source>
</reference>
<evidence type="ECO:0000313" key="1">
    <source>
        <dbReference type="EMBL" id="KAH1064247.1"/>
    </source>
</evidence>
<sequence>MRSLMYLTTTQPDIMYSVSVFSRFMEHPKEVHFIVARIILMYLQEMSSYGILYKKGVEFDLIRLIDSDFVRDTNDRKSTSEYVFMFRSRAISWSSKKKPIVTLSTIEAEFVASTTCACHAIWLGNVFVNVYFPQEGPTPIYCDNNSTIKLSKDPVLHGRTKHIDVKFHFLTDFMKN</sequence>
<protein>
    <recommendedName>
        <fullName evidence="3">Reverse transcriptase Ty1/copia-type domain-containing protein</fullName>
    </recommendedName>
</protein>